<dbReference type="RefSeq" id="XP_003176729.1">
    <property type="nucleotide sequence ID" value="XM_003176681.1"/>
</dbReference>
<dbReference type="STRING" id="535722.E5R1Z8"/>
<dbReference type="PANTHER" id="PTHR37325">
    <property type="entry name" value="OXIDOREDUCTASE 21 KDA SUBUNIT, PUTATIVE (AFU_ORTHOLOGUE AFUA_4G05910)-RELATED"/>
    <property type="match status" value="1"/>
</dbReference>
<dbReference type="InterPro" id="IPR016813">
    <property type="entry name" value="NADH_Ub_cplx-1_21kDa"/>
</dbReference>
<dbReference type="OMA" id="GYPCRTF"/>
<evidence type="ECO:0000313" key="1">
    <source>
        <dbReference type="EMBL" id="EFQ97777.1"/>
    </source>
</evidence>
<gene>
    <name evidence="1" type="ORF">MGYG_00818</name>
</gene>
<name>E5R1Z8_ARTGP</name>
<proteinExistence type="predicted"/>
<dbReference type="CDD" id="cd22849">
    <property type="entry name" value="NuzM"/>
    <property type="match status" value="1"/>
</dbReference>
<dbReference type="VEuPathDB" id="FungiDB:MGYG_00818"/>
<dbReference type="AlphaFoldDB" id="E5R1Z8"/>
<dbReference type="GeneID" id="10032051"/>
<dbReference type="PANTHER" id="PTHR37325:SF1">
    <property type="entry name" value="OXIDOREDUCTASE 21 KDA SUBUNIT, PUTATIVE (AFU_ORTHOLOGUE AFUA_4G05910)-RELATED"/>
    <property type="match status" value="1"/>
</dbReference>
<dbReference type="EMBL" id="DS989822">
    <property type="protein sequence ID" value="EFQ97777.1"/>
    <property type="molecule type" value="Genomic_DNA"/>
</dbReference>
<keyword evidence="2" id="KW-1185">Reference proteome</keyword>
<reference evidence="2" key="1">
    <citation type="journal article" date="2012" name="MBio">
        <title>Comparative genome analysis of Trichophyton rubrum and related dermatophytes reveals candidate genes involved in infection.</title>
        <authorList>
            <person name="Martinez D.A."/>
            <person name="Oliver B.G."/>
            <person name="Graeser Y."/>
            <person name="Goldberg J.M."/>
            <person name="Li W."/>
            <person name="Martinez-Rossi N.M."/>
            <person name="Monod M."/>
            <person name="Shelest E."/>
            <person name="Barton R.C."/>
            <person name="Birch E."/>
            <person name="Brakhage A.A."/>
            <person name="Chen Z."/>
            <person name="Gurr S.J."/>
            <person name="Heiman D."/>
            <person name="Heitman J."/>
            <person name="Kosti I."/>
            <person name="Rossi A."/>
            <person name="Saif S."/>
            <person name="Samalova M."/>
            <person name="Saunders C.W."/>
            <person name="Shea T."/>
            <person name="Summerbell R.C."/>
            <person name="Xu J."/>
            <person name="Young S."/>
            <person name="Zeng Q."/>
            <person name="Birren B.W."/>
            <person name="Cuomo C.A."/>
            <person name="White T.C."/>
        </authorList>
    </citation>
    <scope>NUCLEOTIDE SEQUENCE [LARGE SCALE GENOMIC DNA]</scope>
    <source>
        <strain evidence="2">ATCC MYA-4604 / CBS 118893</strain>
    </source>
</reference>
<accession>E5R1Z8</accession>
<dbReference type="HOGENOM" id="CLU_081626_1_1_1"/>
<keyword evidence="1" id="KW-0830">Ubiquinone</keyword>
<dbReference type="OrthoDB" id="2093493at2759"/>
<sequence>MFVAGSSLAFLLDFRFVRFSAFRPTSSEEDDEEGRNKNQASVFALIPEMRASKILQTASSASHVVPVNQKYTVQSYGVWERIRRALAVDPTRSSGIPLNTQFRNPAPGALEPQTYDDPVTIPAADLADNPYWKRDVRRAYPQVSVVKQADVVGLLTYGSKAEPKDSLLAGEAGSQQLVQTQQTAEERGLAAHFEEKASSGADVLGPSGMPPLPANLNAGNIYTIPSEQAYPSKYPCRTFI</sequence>
<evidence type="ECO:0000313" key="2">
    <source>
        <dbReference type="Proteomes" id="UP000002669"/>
    </source>
</evidence>
<dbReference type="Proteomes" id="UP000002669">
    <property type="component" value="Unassembled WGS sequence"/>
</dbReference>
<protein>
    <submittedName>
        <fullName evidence="1">NADH-ubiquinone oxidoreductase kDa subunit</fullName>
    </submittedName>
</protein>
<organism evidence="2">
    <name type="scientific">Arthroderma gypseum (strain ATCC MYA-4604 / CBS 118893)</name>
    <name type="common">Microsporum gypseum</name>
    <dbReference type="NCBI Taxonomy" id="535722"/>
    <lineage>
        <taxon>Eukaryota</taxon>
        <taxon>Fungi</taxon>
        <taxon>Dikarya</taxon>
        <taxon>Ascomycota</taxon>
        <taxon>Pezizomycotina</taxon>
        <taxon>Eurotiomycetes</taxon>
        <taxon>Eurotiomycetidae</taxon>
        <taxon>Onygenales</taxon>
        <taxon>Arthrodermataceae</taxon>
        <taxon>Nannizzia</taxon>
    </lineage>
</organism>
<dbReference type="InParanoid" id="E5R1Z8"/>
<dbReference type="eggNOG" id="ENOG502S2AU">
    <property type="taxonomic scope" value="Eukaryota"/>
</dbReference>